<dbReference type="AlphaFoldDB" id="A0A087TTJ8"/>
<dbReference type="EMBL" id="KK116679">
    <property type="protein sequence ID" value="KFM68437.1"/>
    <property type="molecule type" value="Genomic_DNA"/>
</dbReference>
<dbReference type="InterPro" id="IPR024079">
    <property type="entry name" value="MetalloPept_cat_dom_sf"/>
</dbReference>
<keyword evidence="2" id="KW-1185">Reference proteome</keyword>
<dbReference type="PROSITE" id="PS51885">
    <property type="entry name" value="NEPRILYSIN"/>
    <property type="match status" value="1"/>
</dbReference>
<feature type="non-terminal residue" evidence="1">
    <location>
        <position position="50"/>
    </location>
</feature>
<sequence>SWVRDKGIEPKLPGLKYTPNQLFWIGLANSWCDNLRPEILKYFILSLVHS</sequence>
<feature type="non-terminal residue" evidence="1">
    <location>
        <position position="1"/>
    </location>
</feature>
<dbReference type="GO" id="GO:0004222">
    <property type="term" value="F:metalloendopeptidase activity"/>
    <property type="evidence" value="ECO:0007669"/>
    <property type="project" value="InterPro"/>
</dbReference>
<organism evidence="1 2">
    <name type="scientific">Stegodyphus mimosarum</name>
    <name type="common">African social velvet spider</name>
    <dbReference type="NCBI Taxonomy" id="407821"/>
    <lineage>
        <taxon>Eukaryota</taxon>
        <taxon>Metazoa</taxon>
        <taxon>Ecdysozoa</taxon>
        <taxon>Arthropoda</taxon>
        <taxon>Chelicerata</taxon>
        <taxon>Arachnida</taxon>
        <taxon>Araneae</taxon>
        <taxon>Araneomorphae</taxon>
        <taxon>Entelegynae</taxon>
        <taxon>Eresoidea</taxon>
        <taxon>Eresidae</taxon>
        <taxon>Stegodyphus</taxon>
    </lineage>
</organism>
<dbReference type="Gene3D" id="3.40.390.10">
    <property type="entry name" value="Collagenase (Catalytic Domain)"/>
    <property type="match status" value="1"/>
</dbReference>
<evidence type="ECO:0000313" key="1">
    <source>
        <dbReference type="EMBL" id="KFM68437.1"/>
    </source>
</evidence>
<dbReference type="OrthoDB" id="6419060at2759"/>
<evidence type="ECO:0000313" key="2">
    <source>
        <dbReference type="Proteomes" id="UP000054359"/>
    </source>
</evidence>
<reference evidence="1 2" key="1">
    <citation type="submission" date="2013-11" db="EMBL/GenBank/DDBJ databases">
        <title>Genome sequencing of Stegodyphus mimosarum.</title>
        <authorList>
            <person name="Bechsgaard J."/>
        </authorList>
    </citation>
    <scope>NUCLEOTIDE SEQUENCE [LARGE SCALE GENOMIC DNA]</scope>
</reference>
<accession>A0A087TTJ8</accession>
<dbReference type="SUPFAM" id="SSF55486">
    <property type="entry name" value="Metalloproteases ('zincins'), catalytic domain"/>
    <property type="match status" value="1"/>
</dbReference>
<dbReference type="Proteomes" id="UP000054359">
    <property type="component" value="Unassembled WGS sequence"/>
</dbReference>
<protein>
    <submittedName>
        <fullName evidence="1">Uncharacterized protein</fullName>
    </submittedName>
</protein>
<name>A0A087TTJ8_STEMI</name>
<dbReference type="GO" id="GO:0006508">
    <property type="term" value="P:proteolysis"/>
    <property type="evidence" value="ECO:0007669"/>
    <property type="project" value="InterPro"/>
</dbReference>
<proteinExistence type="predicted"/>
<gene>
    <name evidence="1" type="ORF">X975_02925</name>
</gene>
<dbReference type="InterPro" id="IPR000718">
    <property type="entry name" value="Peptidase_M13"/>
</dbReference>